<dbReference type="AlphaFoldDB" id="A0A512M9H3"/>
<organism evidence="3 4">
    <name type="scientific">Brevifollis gellanilyticus</name>
    <dbReference type="NCBI Taxonomy" id="748831"/>
    <lineage>
        <taxon>Bacteria</taxon>
        <taxon>Pseudomonadati</taxon>
        <taxon>Verrucomicrobiota</taxon>
        <taxon>Verrucomicrobiia</taxon>
        <taxon>Verrucomicrobiales</taxon>
        <taxon>Verrucomicrobiaceae</taxon>
    </lineage>
</organism>
<dbReference type="PANTHER" id="PTHR37294">
    <property type="entry name" value="3'-5' EXORIBONUCLEASE YHAM"/>
    <property type="match status" value="1"/>
</dbReference>
<evidence type="ECO:0000259" key="2">
    <source>
        <dbReference type="SMART" id="SM00471"/>
    </source>
</evidence>
<evidence type="ECO:0000313" key="4">
    <source>
        <dbReference type="Proteomes" id="UP000321577"/>
    </source>
</evidence>
<comment type="caution">
    <text evidence="3">The sequence shown here is derived from an EMBL/GenBank/DDBJ whole genome shotgun (WGS) entry which is preliminary data.</text>
</comment>
<dbReference type="InterPro" id="IPR006674">
    <property type="entry name" value="HD_domain"/>
</dbReference>
<dbReference type="PANTHER" id="PTHR37294:SF1">
    <property type="entry name" value="3'-5' EXORIBONUCLEASE YHAM"/>
    <property type="match status" value="1"/>
</dbReference>
<dbReference type="InterPro" id="IPR003607">
    <property type="entry name" value="HD/PDEase_dom"/>
</dbReference>
<gene>
    <name evidence="3" type="ORF">BGE01nite_26880</name>
</gene>
<dbReference type="CDD" id="cd00077">
    <property type="entry name" value="HDc"/>
    <property type="match status" value="1"/>
</dbReference>
<dbReference type="GO" id="GO:0031125">
    <property type="term" value="P:rRNA 3'-end processing"/>
    <property type="evidence" value="ECO:0007669"/>
    <property type="project" value="TreeGrafter"/>
</dbReference>
<proteinExistence type="predicted"/>
<name>A0A512M9H3_9BACT</name>
<reference evidence="3 4" key="1">
    <citation type="submission" date="2019-07" db="EMBL/GenBank/DDBJ databases">
        <title>Whole genome shotgun sequence of Brevifollis gellanilyticus NBRC 108608.</title>
        <authorList>
            <person name="Hosoyama A."/>
            <person name="Uohara A."/>
            <person name="Ohji S."/>
            <person name="Ichikawa N."/>
        </authorList>
    </citation>
    <scope>NUCLEOTIDE SEQUENCE [LARGE SCALE GENOMIC DNA]</scope>
    <source>
        <strain evidence="3 4">NBRC 108608</strain>
    </source>
</reference>
<protein>
    <submittedName>
        <fullName evidence="3">HDIG domain-containing protein</fullName>
    </submittedName>
</protein>
<feature type="domain" description="HD/PDEase" evidence="2">
    <location>
        <begin position="170"/>
        <end position="318"/>
    </location>
</feature>
<sequence length="353" mass="39932">MESDLPDLITITQLRQIAGPTPQPYRIQVQVDNRNEKLTSGGSPFFEIKLADGGDSLLWRLFDSNPIFDEARSLTRGSFVEITAQWVDTGKYGIEPRHPRLRPLTEEEKGTLLGGDPDLLARQRIDYADIERFVAAIRDPRLRGVSSLFLEKHGERFRRTAAARENHHARRGGLVEHVAQMMRSALAIASTYPTLNQDLLVAGVLFHDCGKLWENSYPESSFAMPYHLHGEMLGHITLGLELMNKLWRDLLERPEATAWATLEPANEHVRLHLLHLIASHHGEYQYGSPVLPKTPEALVLHHVDNIDAKMEMFRRGYENSRELAPGIFERFRPWPVNVVAPLSSVPPASPATE</sequence>
<keyword evidence="1" id="KW-0378">Hydrolase</keyword>
<dbReference type="InterPro" id="IPR050798">
    <property type="entry name" value="YhaM_exoribonuc/phosphodiest"/>
</dbReference>
<evidence type="ECO:0000313" key="3">
    <source>
        <dbReference type="EMBL" id="GEP43397.1"/>
    </source>
</evidence>
<dbReference type="Gene3D" id="1.10.3210.10">
    <property type="entry name" value="Hypothetical protein af1432"/>
    <property type="match status" value="1"/>
</dbReference>
<dbReference type="GO" id="GO:0016787">
    <property type="term" value="F:hydrolase activity"/>
    <property type="evidence" value="ECO:0007669"/>
    <property type="project" value="UniProtKB-KW"/>
</dbReference>
<dbReference type="SMART" id="SM00471">
    <property type="entry name" value="HDc"/>
    <property type="match status" value="1"/>
</dbReference>
<keyword evidence="4" id="KW-1185">Reference proteome</keyword>
<dbReference type="Proteomes" id="UP000321577">
    <property type="component" value="Unassembled WGS sequence"/>
</dbReference>
<dbReference type="SUPFAM" id="SSF109604">
    <property type="entry name" value="HD-domain/PDEase-like"/>
    <property type="match status" value="1"/>
</dbReference>
<dbReference type="OrthoDB" id="9778453at2"/>
<evidence type="ECO:0000256" key="1">
    <source>
        <dbReference type="ARBA" id="ARBA00022801"/>
    </source>
</evidence>
<dbReference type="Pfam" id="PF01966">
    <property type="entry name" value="HD"/>
    <property type="match status" value="1"/>
</dbReference>
<accession>A0A512M9H3</accession>
<dbReference type="RefSeq" id="WP_146850973.1">
    <property type="nucleotide sequence ID" value="NZ_BKAG01000017.1"/>
</dbReference>
<dbReference type="EMBL" id="BKAG01000017">
    <property type="protein sequence ID" value="GEP43397.1"/>
    <property type="molecule type" value="Genomic_DNA"/>
</dbReference>